<gene>
    <name evidence="2" type="ORF">glysoja_046918</name>
</gene>
<dbReference type="Proteomes" id="UP000053555">
    <property type="component" value="Unassembled WGS sequence"/>
</dbReference>
<dbReference type="AlphaFoldDB" id="A0A0B2R138"/>
<keyword evidence="1" id="KW-0732">Signal</keyword>
<dbReference type="GO" id="GO:0016301">
    <property type="term" value="F:kinase activity"/>
    <property type="evidence" value="ECO:0007669"/>
    <property type="project" value="UniProtKB-KW"/>
</dbReference>
<keyword evidence="2" id="KW-0675">Receptor</keyword>
<name>A0A0B2R138_GLYSO</name>
<sequence length="97" mass="10718">MGVFSGFPLLFLLPFCFASLAFGATLPEDEVQALRDIAHTIGKKNWNYSVDPCTGKSNWNSSEKNVVTCNCSFVNHTCHVVSIHSLKGIDSPFYKAF</sequence>
<feature type="chain" id="PRO_5002093154" evidence="1">
    <location>
        <begin position="24"/>
        <end position="97"/>
    </location>
</feature>
<dbReference type="EMBL" id="KN654121">
    <property type="protein sequence ID" value="KHN25989.1"/>
    <property type="molecule type" value="Genomic_DNA"/>
</dbReference>
<organism evidence="2">
    <name type="scientific">Glycine soja</name>
    <name type="common">Wild soybean</name>
    <dbReference type="NCBI Taxonomy" id="3848"/>
    <lineage>
        <taxon>Eukaryota</taxon>
        <taxon>Viridiplantae</taxon>
        <taxon>Streptophyta</taxon>
        <taxon>Embryophyta</taxon>
        <taxon>Tracheophyta</taxon>
        <taxon>Spermatophyta</taxon>
        <taxon>Magnoliopsida</taxon>
        <taxon>eudicotyledons</taxon>
        <taxon>Gunneridae</taxon>
        <taxon>Pentapetalae</taxon>
        <taxon>rosids</taxon>
        <taxon>fabids</taxon>
        <taxon>Fabales</taxon>
        <taxon>Fabaceae</taxon>
        <taxon>Papilionoideae</taxon>
        <taxon>50 kb inversion clade</taxon>
        <taxon>NPAAA clade</taxon>
        <taxon>indigoferoid/millettioid clade</taxon>
        <taxon>Phaseoleae</taxon>
        <taxon>Glycine</taxon>
        <taxon>Glycine subgen. Soja</taxon>
    </lineage>
</organism>
<reference evidence="2" key="1">
    <citation type="submission" date="2014-07" db="EMBL/GenBank/DDBJ databases">
        <title>Identification of a novel salt tolerance gene in wild soybean by whole-genome sequencing.</title>
        <authorList>
            <person name="Lam H.-M."/>
            <person name="Qi X."/>
            <person name="Li M.-W."/>
            <person name="Liu X."/>
            <person name="Xie M."/>
            <person name="Ni M."/>
            <person name="Xu X."/>
        </authorList>
    </citation>
    <scope>NUCLEOTIDE SEQUENCE [LARGE SCALE GENOMIC DNA]</scope>
    <source>
        <tissue evidence="2">Root</tissue>
    </source>
</reference>
<feature type="signal peptide" evidence="1">
    <location>
        <begin position="1"/>
        <end position="23"/>
    </location>
</feature>
<keyword evidence="2" id="KW-0808">Transferase</keyword>
<evidence type="ECO:0000256" key="1">
    <source>
        <dbReference type="SAM" id="SignalP"/>
    </source>
</evidence>
<protein>
    <submittedName>
        <fullName evidence="2">Putative leucine-rich repeat receptor-like serine/threonine-protein kinase</fullName>
    </submittedName>
</protein>
<proteinExistence type="predicted"/>
<evidence type="ECO:0000313" key="2">
    <source>
        <dbReference type="EMBL" id="KHN25989.1"/>
    </source>
</evidence>
<accession>A0A0B2R138</accession>
<keyword evidence="2" id="KW-0418">Kinase</keyword>